<sequence>MKNWIRKLFGLDEISEIIIKNNAKTLEQFNHLNNRISLVTNSDNTPIQDETVNIINGFKIKNGLTEIKFDAIDEKQFINSLPKIYLNKESQETISGTLSNIVGGATNTAITTSATYGLFKATADPSTLMKLSSGGVASAVTEGGKITQQAGFIQQGSTMFTPMVAFQIASIATGQYYMDNIAKQLNSVQEKLDELLNLFHIERQAKLIKSFKFLTEYLNKKNFVIEDFVLLKSIISELTNVREEYFLMLEDSVSEIKKNNEYTSVNSLKEAKKKEKDFEKTGFIFKMKTSLIADELFHLAKLTEFHMNLCYKNPDINRINLISDQLKSITEFNSDNISFHKTKTLYNEIRKETLGWLDTAKDKTWFNTNEITEIKKNLDKQFKTFATERNKKIKSITSTYENVIEPFKENKTIIIDNRNGNSELYME</sequence>
<proteinExistence type="predicted"/>
<keyword evidence="2" id="KW-1185">Reference proteome</keyword>
<reference evidence="1 2" key="1">
    <citation type="submission" date="2024-05" db="EMBL/GenBank/DDBJ databases">
        <authorList>
            <person name="Duchaud E."/>
        </authorList>
    </citation>
    <scope>NUCLEOTIDE SEQUENCE [LARGE SCALE GENOMIC DNA]</scope>
    <source>
        <strain evidence="1">Ena-SAMPLE-TAB-13-05-2024-13:56:06:370-140309</strain>
    </source>
</reference>
<dbReference type="EMBL" id="OZ038524">
    <property type="protein sequence ID" value="CAL2083137.1"/>
    <property type="molecule type" value="Genomic_DNA"/>
</dbReference>
<gene>
    <name evidence="1" type="ORF">TD3509T_1482</name>
</gene>
<evidence type="ECO:0000313" key="1">
    <source>
        <dbReference type="EMBL" id="CAL2083137.1"/>
    </source>
</evidence>
<accession>A0ABM9NXQ0</accession>
<name>A0ABM9NXQ0_9FLAO</name>
<dbReference type="Proteomes" id="UP001497514">
    <property type="component" value="Chromosome"/>
</dbReference>
<evidence type="ECO:0000313" key="2">
    <source>
        <dbReference type="Proteomes" id="UP001497514"/>
    </source>
</evidence>
<dbReference type="RefSeq" id="WP_101902163.1">
    <property type="nucleotide sequence ID" value="NZ_OZ038524.1"/>
</dbReference>
<organism evidence="1 2">
    <name type="scientific">Tenacibaculum dicentrarchi</name>
    <dbReference type="NCBI Taxonomy" id="669041"/>
    <lineage>
        <taxon>Bacteria</taxon>
        <taxon>Pseudomonadati</taxon>
        <taxon>Bacteroidota</taxon>
        <taxon>Flavobacteriia</taxon>
        <taxon>Flavobacteriales</taxon>
        <taxon>Flavobacteriaceae</taxon>
        <taxon>Tenacibaculum</taxon>
    </lineage>
</organism>
<protein>
    <submittedName>
        <fullName evidence="1">Uncharacterized protein</fullName>
    </submittedName>
</protein>